<dbReference type="EMBL" id="SNVW01000007">
    <property type="protein sequence ID" value="TDN43579.1"/>
    <property type="molecule type" value="Genomic_DNA"/>
</dbReference>
<dbReference type="OrthoDB" id="9776657at2"/>
<keyword evidence="3" id="KW-0326">Glycosidase</keyword>
<protein>
    <submittedName>
        <fullName evidence="7">Levanase</fullName>
    </submittedName>
</protein>
<dbReference type="GO" id="GO:0004575">
    <property type="term" value="F:sucrose alpha-glucosidase activity"/>
    <property type="evidence" value="ECO:0007669"/>
    <property type="project" value="TreeGrafter"/>
</dbReference>
<dbReference type="InterPro" id="IPR013148">
    <property type="entry name" value="Glyco_hydro_32_N"/>
</dbReference>
<evidence type="ECO:0000256" key="1">
    <source>
        <dbReference type="ARBA" id="ARBA00009902"/>
    </source>
</evidence>
<dbReference type="AlphaFoldDB" id="A0A4R6DHK0"/>
<evidence type="ECO:0000259" key="5">
    <source>
        <dbReference type="Pfam" id="PF00251"/>
    </source>
</evidence>
<dbReference type="InterPro" id="IPR023296">
    <property type="entry name" value="Glyco_hydro_beta-prop_sf"/>
</dbReference>
<accession>A0A4R6DHK0</accession>
<feature type="domain" description="Glycosyl hydrolase family 32 N-terminal" evidence="5">
    <location>
        <begin position="589"/>
        <end position="661"/>
    </location>
</feature>
<evidence type="ECO:0000256" key="4">
    <source>
        <dbReference type="SAM" id="SignalP"/>
    </source>
</evidence>
<dbReference type="PANTHER" id="PTHR42800">
    <property type="entry name" value="EXOINULINASE INUD (AFU_ORTHOLOGUE AFUA_5G00480)"/>
    <property type="match status" value="1"/>
</dbReference>
<evidence type="ECO:0000256" key="2">
    <source>
        <dbReference type="ARBA" id="ARBA00022801"/>
    </source>
</evidence>
<gene>
    <name evidence="7" type="ORF">EDF64_1074</name>
</gene>
<comment type="similarity">
    <text evidence="1">Belongs to the glycosyl hydrolase 32 family.</text>
</comment>
<sequence>MFRPLQRISVIAAAAISGALVLATVTATASSADTSQYHETYRPQFHYSLPSGWIGDPNGLVYDDGLYYLFSYGTWEGAVSKDLVHWENIPVKGPEPDPGSNAFFSGGAVVDNGNTSGFGTKKNPAMVAFYTSVQAGTGIQSQSLAYSTDHGRTWTRYAGNPVLDLQSTNFRDPKVFWYAPKKEWVMAVTLSDQYKIAFYTSKDLKSWTHASDFGPRGATSGVWEMPDLYALPVDGNKRQMKWVLSVSVGSTGVQYFTGQFDGTSFTPDGPATYTAPAGATVADFESGTYAGWTATGSAFGAAPAAGALPDQQAVAGFQGKYLVDSYNGGDGATGTLTSAPFTLNKARLNFLVGGGNNPAIPGSVPAGTVPSGSVLADFAGPTYGEGWTATGSFIGAGPTKESLPNQIGSSVLDTFTPDGDAGTGTVTSPTFTVTKPYIDLQIAGGDHPWGQANPTAVNLIVDGKVVQSVTGDGTGTLRWASLDATAYQGKDAQIQVVDDNDGTGGWGHLMVGQIIAADQKAAPWDTQTTVNLLVDGKAVRTATGANSETLDWTSWNIADLRGRQAQLQIVDNATGGWGHILADGFTQSDAPALTQYQRANWLDYGADFYAENTWENAPNGERIAIAWMNNWAYASNVPTSPWQGAETFPRALSLRTIDGKLKIVEQPVDGIDKVHAGRPARVKNVSVANTTTALPVAGQTLDVQAHLTAGSAKTFGLNVRTGAGQYTQVGYDTSTGTVFIDRTRSGNVAFSSAFASRSDAPLQLTRGGLDLRILVDASSIEVFGADGQVVLTDQIFPDSSSAGVSAFATGGTARVDDLRAWNLKSIWK</sequence>
<keyword evidence="2" id="KW-0378">Hydrolase</keyword>
<dbReference type="PANTHER" id="PTHR42800:SF1">
    <property type="entry name" value="EXOINULINASE INUD (AFU_ORTHOLOGUE AFUA_5G00480)"/>
    <property type="match status" value="1"/>
</dbReference>
<feature type="chain" id="PRO_5039642098" evidence="4">
    <location>
        <begin position="30"/>
        <end position="828"/>
    </location>
</feature>
<dbReference type="Gene3D" id="2.115.10.20">
    <property type="entry name" value="Glycosyl hydrolase domain, family 43"/>
    <property type="match status" value="2"/>
</dbReference>
<feature type="signal peptide" evidence="4">
    <location>
        <begin position="1"/>
        <end position="29"/>
    </location>
</feature>
<dbReference type="GO" id="GO:0005987">
    <property type="term" value="P:sucrose catabolic process"/>
    <property type="evidence" value="ECO:0007669"/>
    <property type="project" value="TreeGrafter"/>
</dbReference>
<dbReference type="GO" id="GO:0005737">
    <property type="term" value="C:cytoplasm"/>
    <property type="evidence" value="ECO:0007669"/>
    <property type="project" value="TreeGrafter"/>
</dbReference>
<dbReference type="InterPro" id="IPR013320">
    <property type="entry name" value="ConA-like_dom_sf"/>
</dbReference>
<dbReference type="Pfam" id="PF00251">
    <property type="entry name" value="Glyco_hydro_32N"/>
    <property type="match status" value="2"/>
</dbReference>
<dbReference type="SMART" id="SM00640">
    <property type="entry name" value="Glyco_32"/>
    <property type="match status" value="1"/>
</dbReference>
<reference evidence="7 8" key="1">
    <citation type="submission" date="2019-03" db="EMBL/GenBank/DDBJ databases">
        <title>Genomic analyses of the natural microbiome of Caenorhabditis elegans.</title>
        <authorList>
            <person name="Samuel B."/>
        </authorList>
    </citation>
    <scope>NUCLEOTIDE SEQUENCE [LARGE SCALE GENOMIC DNA]</scope>
    <source>
        <strain evidence="7 8">JUb65</strain>
    </source>
</reference>
<comment type="caution">
    <text evidence="7">The sequence shown here is derived from an EMBL/GenBank/DDBJ whole genome shotgun (WGS) entry which is preliminary data.</text>
</comment>
<feature type="domain" description="Glycosyl hydrolase family 32 N-terminal" evidence="5">
    <location>
        <begin position="46"/>
        <end position="277"/>
    </location>
</feature>
<proteinExistence type="inferred from homology"/>
<dbReference type="Proteomes" id="UP000295764">
    <property type="component" value="Unassembled WGS sequence"/>
</dbReference>
<dbReference type="SUPFAM" id="SSF49899">
    <property type="entry name" value="Concanavalin A-like lectins/glucanases"/>
    <property type="match status" value="1"/>
</dbReference>
<evidence type="ECO:0000259" key="6">
    <source>
        <dbReference type="Pfam" id="PF08244"/>
    </source>
</evidence>
<dbReference type="InterPro" id="IPR001362">
    <property type="entry name" value="Glyco_hydro_32"/>
</dbReference>
<dbReference type="RefSeq" id="WP_133520030.1">
    <property type="nucleotide sequence ID" value="NZ_SNVW01000007.1"/>
</dbReference>
<evidence type="ECO:0000313" key="7">
    <source>
        <dbReference type="EMBL" id="TDN43579.1"/>
    </source>
</evidence>
<organism evidence="7 8">
    <name type="scientific">Curtobacterium flaccumfaciens</name>
    <dbReference type="NCBI Taxonomy" id="2035"/>
    <lineage>
        <taxon>Bacteria</taxon>
        <taxon>Bacillati</taxon>
        <taxon>Actinomycetota</taxon>
        <taxon>Actinomycetes</taxon>
        <taxon>Micrococcales</taxon>
        <taxon>Microbacteriaceae</taxon>
        <taxon>Curtobacterium</taxon>
    </lineage>
</organism>
<dbReference type="CDD" id="cd18622">
    <property type="entry name" value="GH32_Inu-like"/>
    <property type="match status" value="1"/>
</dbReference>
<dbReference type="Pfam" id="PF08244">
    <property type="entry name" value="Glyco_hydro_32C"/>
    <property type="match status" value="1"/>
</dbReference>
<dbReference type="Gene3D" id="2.60.120.560">
    <property type="entry name" value="Exo-inulinase, domain 1"/>
    <property type="match status" value="1"/>
</dbReference>
<name>A0A4R6DHK0_9MICO</name>
<keyword evidence="4" id="KW-0732">Signal</keyword>
<feature type="domain" description="Glycosyl hydrolase family 32 C-terminal" evidence="6">
    <location>
        <begin position="687"/>
        <end position="822"/>
    </location>
</feature>
<evidence type="ECO:0000313" key="8">
    <source>
        <dbReference type="Proteomes" id="UP000295764"/>
    </source>
</evidence>
<dbReference type="InterPro" id="IPR013189">
    <property type="entry name" value="Glyco_hydro_32_C"/>
</dbReference>
<evidence type="ECO:0000256" key="3">
    <source>
        <dbReference type="ARBA" id="ARBA00023295"/>
    </source>
</evidence>
<dbReference type="SUPFAM" id="SSF75005">
    <property type="entry name" value="Arabinanase/levansucrase/invertase"/>
    <property type="match status" value="2"/>
</dbReference>